<reference evidence="1" key="1">
    <citation type="submission" date="2021-05" db="EMBL/GenBank/DDBJ databases">
        <authorList>
            <person name="Scholz U."/>
            <person name="Mascher M."/>
            <person name="Fiebig A."/>
        </authorList>
    </citation>
    <scope>NUCLEOTIDE SEQUENCE [LARGE SCALE GENOMIC DNA]</scope>
</reference>
<evidence type="ECO:0000313" key="2">
    <source>
        <dbReference type="Proteomes" id="UP001732700"/>
    </source>
</evidence>
<dbReference type="EnsemblPlants" id="AVESA.00010b.r2.7DG1351910.1">
    <property type="protein sequence ID" value="AVESA.00010b.r2.7DG1351910.1.CDS"/>
    <property type="gene ID" value="AVESA.00010b.r2.7DG1351910"/>
</dbReference>
<sequence>MKLVVPASWSKLYHMQVLDFGYFKQVVFPSCEGLINLRHVVFIIDVDIPSIGRLTSLRTMTAFNVRKEPGYELKQLGNLNKLRGELRIRGLGKVESKAESLEANLADKEGLTTLLLSWRSDGASPEVEAEVLEGLCPPKDLTSLTISNYKGQRYPSWMHDGGPKHVNHLMLDKCSLKPGPELGRFCAHLRKLIIWCCSWDALPDYMEQLTSLQGLEISHCMNIRSLPALPQSLENFELTSCDEVSMSLCCMEHLTSLQRLEISYCKKILSLPVLPQSIKNFKLSTENEVLASSCKTAGDPDWQKIKHIPYVSIVEHFLPFMHCPEYIALRVELPAEFLKSVGLDLNVVPVHFSR</sequence>
<proteinExistence type="predicted"/>
<dbReference type="Proteomes" id="UP001732700">
    <property type="component" value="Chromosome 7D"/>
</dbReference>
<name>A0ACD6ACC0_AVESA</name>
<evidence type="ECO:0000313" key="1">
    <source>
        <dbReference type="EnsemblPlants" id="AVESA.00010b.r2.7DG1351910.1.CDS"/>
    </source>
</evidence>
<reference evidence="1" key="2">
    <citation type="submission" date="2025-09" db="UniProtKB">
        <authorList>
            <consortium name="EnsemblPlants"/>
        </authorList>
    </citation>
    <scope>IDENTIFICATION</scope>
</reference>
<keyword evidence="2" id="KW-1185">Reference proteome</keyword>
<accession>A0ACD6ACC0</accession>
<protein>
    <submittedName>
        <fullName evidence="1">Uncharacterized protein</fullName>
    </submittedName>
</protein>
<organism evidence="1 2">
    <name type="scientific">Avena sativa</name>
    <name type="common">Oat</name>
    <dbReference type="NCBI Taxonomy" id="4498"/>
    <lineage>
        <taxon>Eukaryota</taxon>
        <taxon>Viridiplantae</taxon>
        <taxon>Streptophyta</taxon>
        <taxon>Embryophyta</taxon>
        <taxon>Tracheophyta</taxon>
        <taxon>Spermatophyta</taxon>
        <taxon>Magnoliopsida</taxon>
        <taxon>Liliopsida</taxon>
        <taxon>Poales</taxon>
        <taxon>Poaceae</taxon>
        <taxon>BOP clade</taxon>
        <taxon>Pooideae</taxon>
        <taxon>Poodae</taxon>
        <taxon>Poeae</taxon>
        <taxon>Poeae Chloroplast Group 1 (Aveneae type)</taxon>
        <taxon>Aveninae</taxon>
        <taxon>Avena</taxon>
    </lineage>
</organism>